<feature type="signal peptide" evidence="2">
    <location>
        <begin position="1"/>
        <end position="19"/>
    </location>
</feature>
<keyword evidence="2" id="KW-0732">Signal</keyword>
<comment type="caution">
    <text evidence="3">The sequence shown here is derived from an EMBL/GenBank/DDBJ whole genome shotgun (WGS) entry which is preliminary data.</text>
</comment>
<proteinExistence type="predicted"/>
<feature type="chain" id="PRO_5021002240" evidence="2">
    <location>
        <begin position="20"/>
        <end position="147"/>
    </location>
</feature>
<keyword evidence="4" id="KW-1185">Reference proteome</keyword>
<dbReference type="RefSeq" id="WP_132296140.1">
    <property type="nucleotide sequence ID" value="NZ_SKBM01000037.1"/>
</dbReference>
<feature type="compositionally biased region" description="Pro residues" evidence="1">
    <location>
        <begin position="67"/>
        <end position="80"/>
    </location>
</feature>
<protein>
    <submittedName>
        <fullName evidence="3">Uncharacterized protein</fullName>
    </submittedName>
</protein>
<dbReference type="Proteomes" id="UP000295023">
    <property type="component" value="Unassembled WGS sequence"/>
</dbReference>
<reference evidence="3 4" key="1">
    <citation type="submission" date="2019-03" db="EMBL/GenBank/DDBJ databases">
        <title>Paracraurococcus aquatilis NE82 genome sequence.</title>
        <authorList>
            <person name="Zhao Y."/>
            <person name="Du Z."/>
        </authorList>
    </citation>
    <scope>NUCLEOTIDE SEQUENCE [LARGE SCALE GENOMIC DNA]</scope>
    <source>
        <strain evidence="3 4">NE82</strain>
    </source>
</reference>
<accession>A0A4V2WJI4</accession>
<evidence type="ECO:0000313" key="4">
    <source>
        <dbReference type="Proteomes" id="UP000295023"/>
    </source>
</evidence>
<dbReference type="EMBL" id="SKBM01000037">
    <property type="protein sequence ID" value="TCZ53660.1"/>
    <property type="molecule type" value="Genomic_DNA"/>
</dbReference>
<sequence>MRRGCLALGLLALPAAARAQIWPLQVGPGADALALSAAQFERFRREAPPAVDRPTLPPLPAALGPGWMPPPLPAASPPAPRSYRAAAPRRAPAVAARAPDPAARTPDLATVERRLSERERSLAALQRDLAEERRLVEALRSGQATTR</sequence>
<name>A0A4V2WJI4_9PROT</name>
<evidence type="ECO:0000313" key="3">
    <source>
        <dbReference type="EMBL" id="TCZ53660.1"/>
    </source>
</evidence>
<gene>
    <name evidence="3" type="ORF">EXY23_24325</name>
</gene>
<evidence type="ECO:0000256" key="1">
    <source>
        <dbReference type="SAM" id="MobiDB-lite"/>
    </source>
</evidence>
<organism evidence="3 4">
    <name type="scientific">Roseicella aquatilis</name>
    <dbReference type="NCBI Taxonomy" id="2527868"/>
    <lineage>
        <taxon>Bacteria</taxon>
        <taxon>Pseudomonadati</taxon>
        <taxon>Pseudomonadota</taxon>
        <taxon>Alphaproteobacteria</taxon>
        <taxon>Acetobacterales</taxon>
        <taxon>Roseomonadaceae</taxon>
        <taxon>Roseicella</taxon>
    </lineage>
</organism>
<feature type="region of interest" description="Disordered" evidence="1">
    <location>
        <begin position="46"/>
        <end position="114"/>
    </location>
</feature>
<dbReference type="AlphaFoldDB" id="A0A4V2WJI4"/>
<feature type="compositionally biased region" description="Low complexity" evidence="1">
    <location>
        <begin position="81"/>
        <end position="109"/>
    </location>
</feature>
<evidence type="ECO:0000256" key="2">
    <source>
        <dbReference type="SAM" id="SignalP"/>
    </source>
</evidence>